<feature type="transmembrane region" description="Helical" evidence="5">
    <location>
        <begin position="212"/>
        <end position="234"/>
    </location>
</feature>
<keyword evidence="7" id="KW-1185">Reference proteome</keyword>
<evidence type="ECO:0000256" key="2">
    <source>
        <dbReference type="ARBA" id="ARBA00022692"/>
    </source>
</evidence>
<accession>A0ABP4BIU4</accession>
<gene>
    <name evidence="6" type="ORF">GCM10009550_29060</name>
</gene>
<dbReference type="Gene3D" id="1.10.3080.10">
    <property type="entry name" value="Clc chloride channel"/>
    <property type="match status" value="1"/>
</dbReference>
<organism evidence="6 7">
    <name type="scientific">Actinocorallia libanotica</name>
    <dbReference type="NCBI Taxonomy" id="46162"/>
    <lineage>
        <taxon>Bacteria</taxon>
        <taxon>Bacillati</taxon>
        <taxon>Actinomycetota</taxon>
        <taxon>Actinomycetes</taxon>
        <taxon>Streptosporangiales</taxon>
        <taxon>Thermomonosporaceae</taxon>
        <taxon>Actinocorallia</taxon>
    </lineage>
</organism>
<feature type="transmembrane region" description="Helical" evidence="5">
    <location>
        <begin position="135"/>
        <end position="159"/>
    </location>
</feature>
<dbReference type="InterPro" id="IPR050368">
    <property type="entry name" value="ClC-type_chloride_channel"/>
</dbReference>
<dbReference type="NCBIfam" id="NF002971">
    <property type="entry name" value="PRK03655.1"/>
    <property type="match status" value="1"/>
</dbReference>
<proteinExistence type="predicted"/>
<comment type="subcellular location">
    <subcellularLocation>
        <location evidence="1">Membrane</location>
        <topology evidence="1">Multi-pass membrane protein</topology>
    </subcellularLocation>
</comment>
<evidence type="ECO:0000256" key="3">
    <source>
        <dbReference type="ARBA" id="ARBA00022989"/>
    </source>
</evidence>
<reference evidence="7" key="1">
    <citation type="journal article" date="2019" name="Int. J. Syst. Evol. Microbiol.">
        <title>The Global Catalogue of Microorganisms (GCM) 10K type strain sequencing project: providing services to taxonomists for standard genome sequencing and annotation.</title>
        <authorList>
            <consortium name="The Broad Institute Genomics Platform"/>
            <consortium name="The Broad Institute Genome Sequencing Center for Infectious Disease"/>
            <person name="Wu L."/>
            <person name="Ma J."/>
        </authorList>
    </citation>
    <scope>NUCLEOTIDE SEQUENCE [LARGE SCALE GENOMIC DNA]</scope>
    <source>
        <strain evidence="7">JCM 10696</strain>
    </source>
</reference>
<dbReference type="PRINTS" id="PR00762">
    <property type="entry name" value="CLCHANNEL"/>
</dbReference>
<evidence type="ECO:0000313" key="7">
    <source>
        <dbReference type="Proteomes" id="UP001500665"/>
    </source>
</evidence>
<feature type="transmembrane region" description="Helical" evidence="5">
    <location>
        <begin position="319"/>
        <end position="349"/>
    </location>
</feature>
<feature type="transmembrane region" description="Helical" evidence="5">
    <location>
        <begin position="361"/>
        <end position="387"/>
    </location>
</feature>
<feature type="transmembrane region" description="Helical" evidence="5">
    <location>
        <begin position="290"/>
        <end position="310"/>
    </location>
</feature>
<comment type="caution">
    <text evidence="6">The sequence shown here is derived from an EMBL/GenBank/DDBJ whole genome shotgun (WGS) entry which is preliminary data.</text>
</comment>
<keyword evidence="2 5" id="KW-0812">Transmembrane</keyword>
<feature type="transmembrane region" description="Helical" evidence="5">
    <location>
        <begin position="44"/>
        <end position="64"/>
    </location>
</feature>
<dbReference type="SUPFAM" id="SSF81340">
    <property type="entry name" value="Clc chloride channel"/>
    <property type="match status" value="1"/>
</dbReference>
<evidence type="ECO:0000256" key="5">
    <source>
        <dbReference type="SAM" id="Phobius"/>
    </source>
</evidence>
<feature type="transmembrane region" description="Helical" evidence="5">
    <location>
        <begin position="171"/>
        <end position="192"/>
    </location>
</feature>
<feature type="transmembrane region" description="Helical" evidence="5">
    <location>
        <begin position="246"/>
        <end position="270"/>
    </location>
</feature>
<sequence>MGNARTLLLLTLPAFVVGVASSLLLIGISRPAEALSHLLWLHDSPWWTLLLLTLGGLLTGLILWKVPGHGGPDPATEGLVAPPVPLTAVPGILLALSVTLAFGVSLGPENPTILANVALATALGHRFLPRVPDRAWTAFALAGTIGALFGTPVAAALLLSEFSSGDETPLWDRLVAPLAAAAAGALTTHLVAPDQTFTLALPAYRGFQPIDLVSGSVIAAAGCALGLCAVYALPRLHRSAHRIGRPVVLLTLGGAVLGVLGMIGGPITLFKGLEQMQELARERTAFDAPGLLLIVAVKLVALVVAVAVGFRGGRIFPSVFLGVALGLLAVALVPAVPPVLAAACAAMGVCVAVSRSGWLSLFIGAALAGGAELLPVLCVAILPAWLLATGRPEMRVEAVASPDPG</sequence>
<keyword evidence="4 5" id="KW-0472">Membrane</keyword>
<dbReference type="InterPro" id="IPR001807">
    <property type="entry name" value="ClC"/>
</dbReference>
<dbReference type="PANTHER" id="PTHR43427">
    <property type="entry name" value="CHLORIDE CHANNEL PROTEIN CLC-E"/>
    <property type="match status" value="1"/>
</dbReference>
<keyword evidence="3 5" id="KW-1133">Transmembrane helix</keyword>
<evidence type="ECO:0000256" key="4">
    <source>
        <dbReference type="ARBA" id="ARBA00023136"/>
    </source>
</evidence>
<dbReference type="InterPro" id="IPR014743">
    <property type="entry name" value="Cl-channel_core"/>
</dbReference>
<dbReference type="EMBL" id="BAAAHH010000010">
    <property type="protein sequence ID" value="GAA0950506.1"/>
    <property type="molecule type" value="Genomic_DNA"/>
</dbReference>
<dbReference type="CDD" id="cd00400">
    <property type="entry name" value="Voltage_gated_ClC"/>
    <property type="match status" value="1"/>
</dbReference>
<feature type="transmembrane region" description="Helical" evidence="5">
    <location>
        <begin position="84"/>
        <end position="104"/>
    </location>
</feature>
<evidence type="ECO:0000313" key="6">
    <source>
        <dbReference type="EMBL" id="GAA0950506.1"/>
    </source>
</evidence>
<name>A0ABP4BIU4_9ACTN</name>
<dbReference type="RefSeq" id="WP_344240882.1">
    <property type="nucleotide sequence ID" value="NZ_BAAAHH010000010.1"/>
</dbReference>
<dbReference type="Proteomes" id="UP001500665">
    <property type="component" value="Unassembled WGS sequence"/>
</dbReference>
<protein>
    <submittedName>
        <fullName evidence="6">Ion channel protein</fullName>
    </submittedName>
</protein>
<dbReference type="PANTHER" id="PTHR43427:SF9">
    <property type="entry name" value="ION-TRANSPORT PROTEIN YFEO-RELATED"/>
    <property type="match status" value="1"/>
</dbReference>
<dbReference type="Pfam" id="PF00654">
    <property type="entry name" value="Voltage_CLC"/>
    <property type="match status" value="1"/>
</dbReference>
<evidence type="ECO:0000256" key="1">
    <source>
        <dbReference type="ARBA" id="ARBA00004141"/>
    </source>
</evidence>